<dbReference type="HOGENOM" id="CLU_2237730_0_0_1"/>
<accession>A0A067NJ54</accession>
<reference evidence="2" key="1">
    <citation type="journal article" date="2014" name="Proc. Natl. Acad. Sci. U.S.A.">
        <title>Extensive sampling of basidiomycete genomes demonstrates inadequacy of the white-rot/brown-rot paradigm for wood decay fungi.</title>
        <authorList>
            <person name="Riley R."/>
            <person name="Salamov A.A."/>
            <person name="Brown D.W."/>
            <person name="Nagy L.G."/>
            <person name="Floudas D."/>
            <person name="Held B.W."/>
            <person name="Levasseur A."/>
            <person name="Lombard V."/>
            <person name="Morin E."/>
            <person name="Otillar R."/>
            <person name="Lindquist E.A."/>
            <person name="Sun H."/>
            <person name="LaButti K.M."/>
            <person name="Schmutz J."/>
            <person name="Jabbour D."/>
            <person name="Luo H."/>
            <person name="Baker S.E."/>
            <person name="Pisabarro A.G."/>
            <person name="Walton J.D."/>
            <person name="Blanchette R.A."/>
            <person name="Henrissat B."/>
            <person name="Martin F."/>
            <person name="Cullen D."/>
            <person name="Hibbett D.S."/>
            <person name="Grigoriev I.V."/>
        </authorList>
    </citation>
    <scope>NUCLEOTIDE SEQUENCE [LARGE SCALE GENOMIC DNA]</scope>
    <source>
        <strain evidence="2">PC15</strain>
    </source>
</reference>
<gene>
    <name evidence="1" type="ORF">PLEOSDRAFT_170753</name>
</gene>
<dbReference type="Proteomes" id="UP000027073">
    <property type="component" value="Unassembled WGS sequence"/>
</dbReference>
<dbReference type="AlphaFoldDB" id="A0A067NJ54"/>
<evidence type="ECO:0000313" key="1">
    <source>
        <dbReference type="EMBL" id="KDQ24142.1"/>
    </source>
</evidence>
<name>A0A067NJ54_PLEO1</name>
<organism evidence="1 2">
    <name type="scientific">Pleurotus ostreatus (strain PC15)</name>
    <name type="common">Oyster mushroom</name>
    <dbReference type="NCBI Taxonomy" id="1137138"/>
    <lineage>
        <taxon>Eukaryota</taxon>
        <taxon>Fungi</taxon>
        <taxon>Dikarya</taxon>
        <taxon>Basidiomycota</taxon>
        <taxon>Agaricomycotina</taxon>
        <taxon>Agaricomycetes</taxon>
        <taxon>Agaricomycetidae</taxon>
        <taxon>Agaricales</taxon>
        <taxon>Pleurotineae</taxon>
        <taxon>Pleurotaceae</taxon>
        <taxon>Pleurotus</taxon>
    </lineage>
</organism>
<proteinExistence type="predicted"/>
<dbReference type="EMBL" id="KL198012">
    <property type="protein sequence ID" value="KDQ24142.1"/>
    <property type="molecule type" value="Genomic_DNA"/>
</dbReference>
<protein>
    <submittedName>
        <fullName evidence="1">Uncharacterized protein</fullName>
    </submittedName>
</protein>
<dbReference type="VEuPathDB" id="FungiDB:PLEOSDRAFT_170753"/>
<dbReference type="InParanoid" id="A0A067NJ54"/>
<sequence length="105" mass="11780">MSEAEIIDAIRHFQELQVGDLLRQSKDPARVHQPAHAAYWHLVFQTVGVCARRDQPQFEANGGSVMVVIVHSGHLLFDSIYVSSQPPYFGGGTEAATSLRQWYQE</sequence>
<evidence type="ECO:0000313" key="2">
    <source>
        <dbReference type="Proteomes" id="UP000027073"/>
    </source>
</evidence>